<protein>
    <submittedName>
        <fullName evidence="1">Uncharacterized protein</fullName>
    </submittedName>
</protein>
<proteinExistence type="predicted"/>
<comment type="caution">
    <text evidence="1">The sequence shown here is derived from an EMBL/GenBank/DDBJ whole genome shotgun (WGS) entry which is preliminary data.</text>
</comment>
<dbReference type="AlphaFoldDB" id="A0ABD0JKB8"/>
<dbReference type="EMBL" id="JACVVK020000413">
    <property type="protein sequence ID" value="KAK7475155.1"/>
    <property type="molecule type" value="Genomic_DNA"/>
</dbReference>
<evidence type="ECO:0000313" key="2">
    <source>
        <dbReference type="Proteomes" id="UP001519460"/>
    </source>
</evidence>
<dbReference type="Proteomes" id="UP001519460">
    <property type="component" value="Unassembled WGS sequence"/>
</dbReference>
<gene>
    <name evidence="1" type="ORF">BaRGS_00033556</name>
</gene>
<reference evidence="1 2" key="1">
    <citation type="journal article" date="2023" name="Sci. Data">
        <title>Genome assembly of the Korean intertidal mud-creeper Batillaria attramentaria.</title>
        <authorList>
            <person name="Patra A.K."/>
            <person name="Ho P.T."/>
            <person name="Jun S."/>
            <person name="Lee S.J."/>
            <person name="Kim Y."/>
            <person name="Won Y.J."/>
        </authorList>
    </citation>
    <scope>NUCLEOTIDE SEQUENCE [LARGE SCALE GENOMIC DNA]</scope>
    <source>
        <strain evidence="1">Wonlab-2016</strain>
    </source>
</reference>
<organism evidence="1 2">
    <name type="scientific">Batillaria attramentaria</name>
    <dbReference type="NCBI Taxonomy" id="370345"/>
    <lineage>
        <taxon>Eukaryota</taxon>
        <taxon>Metazoa</taxon>
        <taxon>Spiralia</taxon>
        <taxon>Lophotrochozoa</taxon>
        <taxon>Mollusca</taxon>
        <taxon>Gastropoda</taxon>
        <taxon>Caenogastropoda</taxon>
        <taxon>Sorbeoconcha</taxon>
        <taxon>Cerithioidea</taxon>
        <taxon>Batillariidae</taxon>
        <taxon>Batillaria</taxon>
    </lineage>
</organism>
<name>A0ABD0JKB8_9CAEN</name>
<evidence type="ECO:0000313" key="1">
    <source>
        <dbReference type="EMBL" id="KAK7475155.1"/>
    </source>
</evidence>
<accession>A0ABD0JKB8</accession>
<keyword evidence="2" id="KW-1185">Reference proteome</keyword>
<sequence length="116" mass="12367">MKTGIAVWVPQDLCEVSWRGERGRQQSGLYVYVYRGAAGVSVRLSEGRTEEKRKVGKHSNHVSLAESACCMSSACLVCVMVSRCPNLRRIPAGFSVTLLARAGPAALGRVSGGLTG</sequence>